<name>A0A1V9Z6C6_9STRA</name>
<dbReference type="Pfam" id="PF13637">
    <property type="entry name" value="Ank_4"/>
    <property type="match status" value="1"/>
</dbReference>
<dbReference type="Gene3D" id="1.25.40.20">
    <property type="entry name" value="Ankyrin repeat-containing domain"/>
    <property type="match status" value="1"/>
</dbReference>
<dbReference type="AlphaFoldDB" id="A0A1V9Z6C6"/>
<evidence type="ECO:0000313" key="2">
    <source>
        <dbReference type="Proteomes" id="UP000243217"/>
    </source>
</evidence>
<dbReference type="PANTHER" id="PTHR46586:SF3">
    <property type="entry name" value="ANKYRIN REPEAT-CONTAINING PROTEIN"/>
    <property type="match status" value="1"/>
</dbReference>
<protein>
    <submittedName>
        <fullName evidence="1">Uncharacterized protein</fullName>
    </submittedName>
</protein>
<reference evidence="1 2" key="1">
    <citation type="journal article" date="2014" name="Genome Biol. Evol.">
        <title>The secreted proteins of Achlya hypogyna and Thraustotheca clavata identify the ancestral oomycete secretome and reveal gene acquisitions by horizontal gene transfer.</title>
        <authorList>
            <person name="Misner I."/>
            <person name="Blouin N."/>
            <person name="Leonard G."/>
            <person name="Richards T.A."/>
            <person name="Lane C.E."/>
        </authorList>
    </citation>
    <scope>NUCLEOTIDE SEQUENCE [LARGE SCALE GENOMIC DNA]</scope>
    <source>
        <strain evidence="1 2">ATCC 34112</strain>
    </source>
</reference>
<keyword evidence="2" id="KW-1185">Reference proteome</keyword>
<organism evidence="1 2">
    <name type="scientific">Thraustotheca clavata</name>
    <dbReference type="NCBI Taxonomy" id="74557"/>
    <lineage>
        <taxon>Eukaryota</taxon>
        <taxon>Sar</taxon>
        <taxon>Stramenopiles</taxon>
        <taxon>Oomycota</taxon>
        <taxon>Saprolegniomycetes</taxon>
        <taxon>Saprolegniales</taxon>
        <taxon>Achlyaceae</taxon>
        <taxon>Thraustotheca</taxon>
    </lineage>
</organism>
<dbReference type="PANTHER" id="PTHR46586">
    <property type="entry name" value="ANKYRIN REPEAT-CONTAINING PROTEIN"/>
    <property type="match status" value="1"/>
</dbReference>
<accession>A0A1V9Z6C6</accession>
<dbReference type="InterPro" id="IPR036770">
    <property type="entry name" value="Ankyrin_rpt-contain_sf"/>
</dbReference>
<sequence length="112" mass="12649">MNIAAALGDLDTIKLLHRAGLKYSSERILPNWIGFKRCTVMDMAAATGRLDIVEWLHTHRKVRCTTNAMTFAIARGHIGMVKWLLEVRRLYCTEDGLSTAASDVDDDMVSYY</sequence>
<gene>
    <name evidence="1" type="ORF">THRCLA_22309</name>
</gene>
<proteinExistence type="predicted"/>
<dbReference type="Proteomes" id="UP000243217">
    <property type="component" value="Unassembled WGS sequence"/>
</dbReference>
<dbReference type="OrthoDB" id="4772757at2759"/>
<dbReference type="SUPFAM" id="SSF140860">
    <property type="entry name" value="Pseudo ankyrin repeat-like"/>
    <property type="match status" value="1"/>
</dbReference>
<comment type="caution">
    <text evidence="1">The sequence shown here is derived from an EMBL/GenBank/DDBJ whole genome shotgun (WGS) entry which is preliminary data.</text>
</comment>
<dbReference type="InterPro" id="IPR002110">
    <property type="entry name" value="Ankyrin_rpt"/>
</dbReference>
<dbReference type="EMBL" id="JNBS01002247">
    <property type="protein sequence ID" value="OQR93501.1"/>
    <property type="molecule type" value="Genomic_DNA"/>
</dbReference>
<evidence type="ECO:0000313" key="1">
    <source>
        <dbReference type="EMBL" id="OQR93501.1"/>
    </source>
</evidence>
<dbReference type="InterPro" id="IPR052050">
    <property type="entry name" value="SecEffector_AnkRepeat"/>
</dbReference>